<comment type="caution">
    <text evidence="25">Lacks conserved residue(s) required for the propagation of feature annotation.</text>
</comment>
<dbReference type="Pfam" id="PF00041">
    <property type="entry name" value="fn3"/>
    <property type="match status" value="1"/>
</dbReference>
<dbReference type="GO" id="GO:0005886">
    <property type="term" value="C:plasma membrane"/>
    <property type="evidence" value="ECO:0007669"/>
    <property type="project" value="UniProtKB-SubCell"/>
</dbReference>
<evidence type="ECO:0000256" key="26">
    <source>
        <dbReference type="SAM" id="Phobius"/>
    </source>
</evidence>
<feature type="domain" description="Fibronectin type-III" evidence="27">
    <location>
        <begin position="474"/>
        <end position="570"/>
    </location>
</feature>
<dbReference type="GO" id="GO:0032190">
    <property type="term" value="F:acrosin binding"/>
    <property type="evidence" value="ECO:0007669"/>
    <property type="project" value="TreeGrafter"/>
</dbReference>
<organism evidence="31 32">
    <name type="scientific">Aldrovandia affinis</name>
    <dbReference type="NCBI Taxonomy" id="143900"/>
    <lineage>
        <taxon>Eukaryota</taxon>
        <taxon>Metazoa</taxon>
        <taxon>Chordata</taxon>
        <taxon>Craniata</taxon>
        <taxon>Vertebrata</taxon>
        <taxon>Euteleostomi</taxon>
        <taxon>Actinopterygii</taxon>
        <taxon>Neopterygii</taxon>
        <taxon>Teleostei</taxon>
        <taxon>Notacanthiformes</taxon>
        <taxon>Halosauridae</taxon>
        <taxon>Aldrovandia</taxon>
    </lineage>
</organism>
<dbReference type="GO" id="GO:0007339">
    <property type="term" value="P:binding of sperm to zona pellucida"/>
    <property type="evidence" value="ECO:0007669"/>
    <property type="project" value="TreeGrafter"/>
</dbReference>
<dbReference type="InterPro" id="IPR000629">
    <property type="entry name" value="RNA-helicase_DEAD-box_CS"/>
</dbReference>
<dbReference type="Proteomes" id="UP001221898">
    <property type="component" value="Unassembled WGS sequence"/>
</dbReference>
<keyword evidence="12" id="KW-0347">Helicase</keyword>
<evidence type="ECO:0000259" key="27">
    <source>
        <dbReference type="PROSITE" id="PS50853"/>
    </source>
</evidence>
<evidence type="ECO:0000256" key="23">
    <source>
        <dbReference type="ARBA" id="ARBA00042273"/>
    </source>
</evidence>
<dbReference type="PROSITE" id="PS51034">
    <property type="entry name" value="ZP_2"/>
    <property type="match status" value="1"/>
</dbReference>
<dbReference type="FunFam" id="2.60.40.10:FF:000414">
    <property type="entry name" value="Interleukin-6 receptor subunit beta"/>
    <property type="match status" value="1"/>
</dbReference>
<dbReference type="CDD" id="cd00063">
    <property type="entry name" value="FN3"/>
    <property type="match status" value="3"/>
</dbReference>
<evidence type="ECO:0000256" key="18">
    <source>
        <dbReference type="ARBA" id="ARBA00023180"/>
    </source>
</evidence>
<dbReference type="EMBL" id="JAINUG010000442">
    <property type="protein sequence ID" value="KAJ8371603.1"/>
    <property type="molecule type" value="Genomic_DNA"/>
</dbReference>
<dbReference type="InterPro" id="IPR000519">
    <property type="entry name" value="P_trefoil_dom"/>
</dbReference>
<accession>A0AAD7R869</accession>
<dbReference type="PROSITE" id="PS51448">
    <property type="entry name" value="P_TREFOIL_2"/>
    <property type="match status" value="1"/>
</dbReference>
<dbReference type="SUPFAM" id="SSF57492">
    <property type="entry name" value="Trefoil"/>
    <property type="match status" value="1"/>
</dbReference>
<feature type="disulfide bond" evidence="25">
    <location>
        <begin position="833"/>
        <end position="848"/>
    </location>
</feature>
<evidence type="ECO:0000256" key="10">
    <source>
        <dbReference type="ARBA" id="ARBA00022741"/>
    </source>
</evidence>
<dbReference type="PANTHER" id="PTHR23343">
    <property type="entry name" value="ZONA PELLUCIDA SPERM-BINDING PROTEIN"/>
    <property type="match status" value="1"/>
</dbReference>
<keyword evidence="3" id="KW-1003">Cell membrane</keyword>
<dbReference type="GO" id="GO:0060468">
    <property type="term" value="P:prevention of polyspermy"/>
    <property type="evidence" value="ECO:0007669"/>
    <property type="project" value="TreeGrafter"/>
</dbReference>
<keyword evidence="32" id="KW-1185">Reference proteome</keyword>
<keyword evidence="19" id="KW-0278">Fertilization</keyword>
<evidence type="ECO:0000256" key="25">
    <source>
        <dbReference type="PROSITE-ProRule" id="PRU00779"/>
    </source>
</evidence>
<dbReference type="Pfam" id="PF00100">
    <property type="entry name" value="Zona_pellucida"/>
    <property type="match status" value="1"/>
</dbReference>
<dbReference type="PROSITE" id="PS00039">
    <property type="entry name" value="DEAD_ATP_HELICASE"/>
    <property type="match status" value="1"/>
</dbReference>
<comment type="caution">
    <text evidence="31">The sequence shown here is derived from an EMBL/GenBank/DDBJ whole genome shotgun (WGS) entry which is preliminary data.</text>
</comment>
<dbReference type="InterPro" id="IPR001507">
    <property type="entry name" value="ZP_dom"/>
</dbReference>
<feature type="domain" description="Fibronectin type-III" evidence="27">
    <location>
        <begin position="371"/>
        <end position="470"/>
    </location>
</feature>
<dbReference type="AlphaFoldDB" id="A0AAD7R869"/>
<evidence type="ECO:0000256" key="9">
    <source>
        <dbReference type="ARBA" id="ARBA00022737"/>
    </source>
</evidence>
<sequence>MVYGGLNTGYTIREVMKECNVLCAMPGKLLDIIGKGKVGLSKLRWMLVLDEADRMLDMGFEPDVCKLVGSRSMPSKEERQTLMFSATFPEEIQRLAADFLKTDYLFLAVGQVGGACSDVEQNVIEVTWEQQEQALGDFQTGKCPILVATSVAARGLDIEDVQHVATLTFLQRLMSTCTALGEQAAAETLEGPCHSSIRRLTPHWPAPLLNKVISKTFFRLDITCTLWLCSFVITFQGGFTFLRENRTNRSHRQELTVHCDELKPCKGNVHLCVTDNSNCIAQPSVNQDKLKNISCFYELYEKSITCSWNYLNDYDGEIEYTLIFSEATEMYYCPYIFNLAAIFNVTVKVRNNRKTLALSDPYAMRVLTAVKPSWPIITSVSSTTKNSLHVKWTTGMSGFNVKCKIRYKLITADQWTQVIDDSPLDETGIYMIEGLQPFSNYSVAVSCIGVYNEIHWSNWSPEVLGNTPETAPSKPLDVCRCIEALNSKGERTLRLMWKALDASDAHGNILGYQVHYMPANQLSLRRTVNTTDLGTRLVLTDNEYEVMVMAYNSAGRSPYTFLKIPYGLQDLPSVKRVWASLQGNTLWVEWEAGNAPVSPSAFAIEWASDGDSKGNHWQWVSHINYKTVLRGDIEPLKHYTITIYPIYKNICGPPKSVQVNLEDEVPGDTGILLMVKMTKYTAIVRWEWQSNHFLRYRVILTSDRGIQTFAVSSDVQEYTFTRLTPNTKYSVYVMGETITGNSTSKNFFFTTLMLEDEEIRSAVTLGLLLPLLVAISCILSRTVFKEYFFPKIPNPSDSPIGLWVLECRHENADTRAVMKLEDFTVSDFERVQCGDTGIDGADCEAINCCFDRAQCFYAKEVTVQCLRDGQFVVVVASETTVPRLSLDSFPVSACGTAMREEGGYVIYENQLSSSYEVASGPLGSITRDSVHELSFQCRLANGQCDAKGCSDANVYSSYYSEADYPVTKVLRDPVYVEVRILERTDPNIVLTLEHCWATSTSSPVNLPQWSLLVDGCPYHDDRYLTTIVPVDHSSGLQNPTHYKRFIIQMFTFVDVSLLPQKETVFIHCSTAACYPSATDSCERRCGRHRRHAASVQSREEMAVVSSGVIVVTSRPATLDRRVSDSDREVPQSLSYGLLGVAALAVLAVSALVLAVVWRSRHLLQAVKL</sequence>
<keyword evidence="6" id="KW-0165">Cleavage on pair of basic residues</keyword>
<evidence type="ECO:0000256" key="22">
    <source>
        <dbReference type="ARBA" id="ARBA00040238"/>
    </source>
</evidence>
<evidence type="ECO:0000256" key="14">
    <source>
        <dbReference type="ARBA" id="ARBA00022989"/>
    </source>
</evidence>
<evidence type="ECO:0000256" key="13">
    <source>
        <dbReference type="ARBA" id="ARBA00022840"/>
    </source>
</evidence>
<dbReference type="Gene3D" id="4.10.110.10">
    <property type="entry name" value="Spasmolytic Protein, domain 1"/>
    <property type="match status" value="1"/>
</dbReference>
<proteinExistence type="inferred from homology"/>
<dbReference type="SMART" id="SM00241">
    <property type="entry name" value="ZP"/>
    <property type="match status" value="1"/>
</dbReference>
<keyword evidence="9" id="KW-0677">Repeat</keyword>
<dbReference type="InterPro" id="IPR014001">
    <property type="entry name" value="Helicase_ATP-bd"/>
</dbReference>
<dbReference type="CDD" id="cd00111">
    <property type="entry name" value="Trefoil"/>
    <property type="match status" value="1"/>
</dbReference>
<feature type="domain" description="Helicase ATP-binding" evidence="29">
    <location>
        <begin position="1"/>
        <end position="106"/>
    </location>
</feature>
<dbReference type="GO" id="GO:0035805">
    <property type="term" value="C:egg coat"/>
    <property type="evidence" value="ECO:0007669"/>
    <property type="project" value="UniProtKB-SubCell"/>
</dbReference>
<dbReference type="SUPFAM" id="SSF49265">
    <property type="entry name" value="Fibronectin type III"/>
    <property type="match status" value="3"/>
</dbReference>
<dbReference type="PANTHER" id="PTHR23343:SF31">
    <property type="entry name" value="ZONA PELLUCIDA SPERM-BINDING PROTEIN 4"/>
    <property type="match status" value="1"/>
</dbReference>
<protein>
    <recommendedName>
        <fullName evidence="22">Zona pellucida sperm-binding protein 4</fullName>
    </recommendedName>
    <alternativeName>
        <fullName evidence="24">Zona pellucida glycoprotein 4</fullName>
    </alternativeName>
    <alternativeName>
        <fullName evidence="23">Zona pellucida protein B</fullName>
    </alternativeName>
</protein>
<keyword evidence="15 26" id="KW-0472">Membrane</keyword>
<dbReference type="GO" id="GO:0005524">
    <property type="term" value="F:ATP binding"/>
    <property type="evidence" value="ECO:0007669"/>
    <property type="project" value="UniProtKB-KW"/>
</dbReference>
<keyword evidence="8" id="KW-0732">Signal</keyword>
<dbReference type="InterPro" id="IPR036116">
    <property type="entry name" value="FN3_sf"/>
</dbReference>
<comment type="similarity">
    <text evidence="2">Belongs to the type I cytokine receptor family. Type 2 subfamily.</text>
</comment>
<evidence type="ECO:0000313" key="32">
    <source>
        <dbReference type="Proteomes" id="UP001221898"/>
    </source>
</evidence>
<dbReference type="Gene3D" id="3.40.50.300">
    <property type="entry name" value="P-loop containing nucleotide triphosphate hydrolases"/>
    <property type="match status" value="1"/>
</dbReference>
<feature type="domain" description="Fibronectin type-III" evidence="27">
    <location>
        <begin position="665"/>
        <end position="756"/>
    </location>
</feature>
<dbReference type="InterPro" id="IPR042235">
    <property type="entry name" value="ZP-C_dom"/>
</dbReference>
<dbReference type="SMART" id="SM00060">
    <property type="entry name" value="FN3"/>
    <property type="match status" value="4"/>
</dbReference>
<keyword evidence="13" id="KW-0067">ATP-binding</keyword>
<evidence type="ECO:0000259" key="28">
    <source>
        <dbReference type="PROSITE" id="PS51034"/>
    </source>
</evidence>
<feature type="transmembrane region" description="Helical" evidence="26">
    <location>
        <begin position="1133"/>
        <end position="1157"/>
    </location>
</feature>
<keyword evidence="10" id="KW-0547">Nucleotide-binding</keyword>
<feature type="domain" description="P-type" evidence="30">
    <location>
        <begin position="821"/>
        <end position="859"/>
    </location>
</feature>
<evidence type="ECO:0000256" key="15">
    <source>
        <dbReference type="ARBA" id="ARBA00023136"/>
    </source>
</evidence>
<dbReference type="InterPro" id="IPR051148">
    <property type="entry name" value="Zona_Pellucida_Domain_gp"/>
</dbReference>
<keyword evidence="17" id="KW-0675">Receptor</keyword>
<keyword evidence="4" id="KW-0964">Secreted</keyword>
<dbReference type="InterPro" id="IPR055355">
    <property type="entry name" value="ZP-C"/>
</dbReference>
<feature type="domain" description="ZP" evidence="28">
    <location>
        <begin position="806"/>
        <end position="1088"/>
    </location>
</feature>
<evidence type="ECO:0000256" key="21">
    <source>
        <dbReference type="ARBA" id="ARBA00037545"/>
    </source>
</evidence>
<dbReference type="InterPro" id="IPR055356">
    <property type="entry name" value="ZP-N"/>
</dbReference>
<comment type="subcellular location">
    <subcellularLocation>
        <location evidence="1">Cell membrane</location>
        <topology evidence="1">Single-pass type I membrane protein</topology>
    </subcellularLocation>
    <subcellularLocation>
        <location evidence="20">Zona pellucida</location>
    </subcellularLocation>
</comment>
<evidence type="ECO:0000256" key="7">
    <source>
        <dbReference type="ARBA" id="ARBA00022692"/>
    </source>
</evidence>
<keyword evidence="18" id="KW-0325">Glycoprotein</keyword>
<evidence type="ECO:0000256" key="1">
    <source>
        <dbReference type="ARBA" id="ARBA00004251"/>
    </source>
</evidence>
<name>A0AAD7R869_9TELE</name>
<dbReference type="InterPro" id="IPR013783">
    <property type="entry name" value="Ig-like_fold"/>
</dbReference>
<dbReference type="Gene3D" id="2.60.40.3210">
    <property type="entry name" value="Zona pellucida, ZP-N domain"/>
    <property type="match status" value="1"/>
</dbReference>
<keyword evidence="11" id="KW-0378">Hydrolase</keyword>
<dbReference type="InterPro" id="IPR044913">
    <property type="entry name" value="P_trefoil_dom_sf"/>
</dbReference>
<dbReference type="SUPFAM" id="SSF52540">
    <property type="entry name" value="P-loop containing nucleoside triphosphate hydrolases"/>
    <property type="match status" value="2"/>
</dbReference>
<dbReference type="InterPro" id="IPR027417">
    <property type="entry name" value="P-loop_NTPase"/>
</dbReference>
<evidence type="ECO:0000256" key="20">
    <source>
        <dbReference type="ARBA" id="ARBA00024183"/>
    </source>
</evidence>
<evidence type="ECO:0000256" key="11">
    <source>
        <dbReference type="ARBA" id="ARBA00022801"/>
    </source>
</evidence>
<keyword evidence="14 26" id="KW-1133">Transmembrane helix</keyword>
<evidence type="ECO:0000256" key="4">
    <source>
        <dbReference type="ARBA" id="ARBA00022525"/>
    </source>
</evidence>
<evidence type="ECO:0000259" key="30">
    <source>
        <dbReference type="PROSITE" id="PS51448"/>
    </source>
</evidence>
<evidence type="ECO:0000313" key="31">
    <source>
        <dbReference type="EMBL" id="KAJ8371603.1"/>
    </source>
</evidence>
<evidence type="ECO:0000259" key="29">
    <source>
        <dbReference type="PROSITE" id="PS51192"/>
    </source>
</evidence>
<evidence type="ECO:0000256" key="5">
    <source>
        <dbReference type="ARBA" id="ARBA00022530"/>
    </source>
</evidence>
<dbReference type="PROSITE" id="PS50853">
    <property type="entry name" value="FN3"/>
    <property type="match status" value="3"/>
</dbReference>
<dbReference type="Gene3D" id="2.60.40.10">
    <property type="entry name" value="Immunoglobulins"/>
    <property type="match status" value="4"/>
</dbReference>
<evidence type="ECO:0000256" key="3">
    <source>
        <dbReference type="ARBA" id="ARBA00022475"/>
    </source>
</evidence>
<dbReference type="Pfam" id="PF00271">
    <property type="entry name" value="Helicase_C"/>
    <property type="match status" value="1"/>
</dbReference>
<keyword evidence="16 25" id="KW-1015">Disulfide bond</keyword>
<keyword evidence="5" id="KW-0272">Extracellular matrix</keyword>
<gene>
    <name evidence="31" type="ORF">AAFF_G00306890</name>
</gene>
<evidence type="ECO:0000256" key="24">
    <source>
        <dbReference type="ARBA" id="ARBA00042573"/>
    </source>
</evidence>
<dbReference type="PROSITE" id="PS51192">
    <property type="entry name" value="HELICASE_ATP_BIND_1"/>
    <property type="match status" value="1"/>
</dbReference>
<evidence type="ECO:0000256" key="6">
    <source>
        <dbReference type="ARBA" id="ARBA00022685"/>
    </source>
</evidence>
<evidence type="ECO:0000256" key="17">
    <source>
        <dbReference type="ARBA" id="ARBA00023170"/>
    </source>
</evidence>
<dbReference type="GO" id="GO:0035804">
    <property type="term" value="F:structural constituent of egg coat"/>
    <property type="evidence" value="ECO:0007669"/>
    <property type="project" value="TreeGrafter"/>
</dbReference>
<dbReference type="InterPro" id="IPR001650">
    <property type="entry name" value="Helicase_C-like"/>
</dbReference>
<dbReference type="GO" id="GO:0003676">
    <property type="term" value="F:nucleic acid binding"/>
    <property type="evidence" value="ECO:0007669"/>
    <property type="project" value="InterPro"/>
</dbReference>
<dbReference type="Gene3D" id="2.60.40.4100">
    <property type="entry name" value="Zona pellucida, ZP-C domain"/>
    <property type="match status" value="1"/>
</dbReference>
<dbReference type="InterPro" id="IPR003961">
    <property type="entry name" value="FN3_dom"/>
</dbReference>
<dbReference type="InterPro" id="IPR011545">
    <property type="entry name" value="DEAD/DEAH_box_helicase_dom"/>
</dbReference>
<dbReference type="Pfam" id="PF00088">
    <property type="entry name" value="Trefoil"/>
    <property type="match status" value="1"/>
</dbReference>
<dbReference type="Pfam" id="PF00270">
    <property type="entry name" value="DEAD"/>
    <property type="match status" value="1"/>
</dbReference>
<dbReference type="GO" id="GO:0004386">
    <property type="term" value="F:helicase activity"/>
    <property type="evidence" value="ECO:0007669"/>
    <property type="project" value="UniProtKB-KW"/>
</dbReference>
<reference evidence="31" key="1">
    <citation type="journal article" date="2023" name="Science">
        <title>Genome structures resolve the early diversification of teleost fishes.</title>
        <authorList>
            <person name="Parey E."/>
            <person name="Louis A."/>
            <person name="Montfort J."/>
            <person name="Bouchez O."/>
            <person name="Roques C."/>
            <person name="Iampietro C."/>
            <person name="Lluch J."/>
            <person name="Castinel A."/>
            <person name="Donnadieu C."/>
            <person name="Desvignes T."/>
            <person name="Floi Bucao C."/>
            <person name="Jouanno E."/>
            <person name="Wen M."/>
            <person name="Mejri S."/>
            <person name="Dirks R."/>
            <person name="Jansen H."/>
            <person name="Henkel C."/>
            <person name="Chen W.J."/>
            <person name="Zahm M."/>
            <person name="Cabau C."/>
            <person name="Klopp C."/>
            <person name="Thompson A.W."/>
            <person name="Robinson-Rechavi M."/>
            <person name="Braasch I."/>
            <person name="Lecointre G."/>
            <person name="Bobe J."/>
            <person name="Postlethwait J.H."/>
            <person name="Berthelot C."/>
            <person name="Roest Crollius H."/>
            <person name="Guiguen Y."/>
        </authorList>
    </citation>
    <scope>NUCLEOTIDE SEQUENCE</scope>
    <source>
        <strain evidence="31">NC1722</strain>
    </source>
</reference>
<evidence type="ECO:0000256" key="8">
    <source>
        <dbReference type="ARBA" id="ARBA00022729"/>
    </source>
</evidence>
<evidence type="ECO:0000256" key="19">
    <source>
        <dbReference type="ARBA" id="ARBA00023279"/>
    </source>
</evidence>
<evidence type="ECO:0000256" key="16">
    <source>
        <dbReference type="ARBA" id="ARBA00023157"/>
    </source>
</evidence>
<comment type="function">
    <text evidence="21">Component of the zona pellucida, an extracellular matrix surrounding oocytes which mediates sperm binding, induction of the acrosome reaction and prevents post-fertilization polyspermy. The zona pellucida is composed of 3 to 4 glycoproteins, ZP1, ZP2, ZP3, and ZP4. ZP4 may act as a sperm receptor.</text>
</comment>
<dbReference type="GO" id="GO:0016787">
    <property type="term" value="F:hydrolase activity"/>
    <property type="evidence" value="ECO:0007669"/>
    <property type="project" value="UniProtKB-KW"/>
</dbReference>
<dbReference type="SMART" id="SM00018">
    <property type="entry name" value="PD"/>
    <property type="match status" value="1"/>
</dbReference>
<evidence type="ECO:0000256" key="12">
    <source>
        <dbReference type="ARBA" id="ARBA00022806"/>
    </source>
</evidence>
<dbReference type="Pfam" id="PF23344">
    <property type="entry name" value="ZP-N"/>
    <property type="match status" value="1"/>
</dbReference>
<keyword evidence="7 26" id="KW-0812">Transmembrane</keyword>
<evidence type="ECO:0000256" key="2">
    <source>
        <dbReference type="ARBA" id="ARBA00008921"/>
    </source>
</evidence>